<comment type="caution">
    <text evidence="3">The sequence shown here is derived from an EMBL/GenBank/DDBJ whole genome shotgun (WGS) entry which is preliminary data.</text>
</comment>
<name>A0ABR5F8Y4_9MYCO</name>
<dbReference type="NCBIfam" id="NF033542">
    <property type="entry name" value="transpos_IS110"/>
    <property type="match status" value="1"/>
</dbReference>
<gene>
    <name evidence="3" type="ORF">ABW16_23600</name>
</gene>
<dbReference type="EMBL" id="LDPO01000054">
    <property type="protein sequence ID" value="KLO25239.1"/>
    <property type="molecule type" value="Genomic_DNA"/>
</dbReference>
<protein>
    <recommendedName>
        <fullName evidence="5">Transposase</fullName>
    </recommendedName>
</protein>
<keyword evidence="4" id="KW-1185">Reference proteome</keyword>
<dbReference type="Pfam" id="PF02371">
    <property type="entry name" value="Transposase_20"/>
    <property type="match status" value="1"/>
</dbReference>
<evidence type="ECO:0000313" key="4">
    <source>
        <dbReference type="Proteomes" id="UP000036464"/>
    </source>
</evidence>
<proteinExistence type="predicted"/>
<dbReference type="RefSeq" id="WP_047321636.1">
    <property type="nucleotide sequence ID" value="NZ_LDPO01000054.1"/>
</dbReference>
<dbReference type="PANTHER" id="PTHR33055">
    <property type="entry name" value="TRANSPOSASE FOR INSERTION SEQUENCE ELEMENT IS1111A"/>
    <property type="match status" value="1"/>
</dbReference>
<evidence type="ECO:0008006" key="5">
    <source>
        <dbReference type="Google" id="ProtNLM"/>
    </source>
</evidence>
<feature type="domain" description="Transposase IS110-like N-terminal" evidence="1">
    <location>
        <begin position="62"/>
        <end position="221"/>
    </location>
</feature>
<dbReference type="PANTHER" id="PTHR33055:SF3">
    <property type="entry name" value="PUTATIVE TRANSPOSASE FOR IS117-RELATED"/>
    <property type="match status" value="1"/>
</dbReference>
<dbReference type="InterPro" id="IPR047650">
    <property type="entry name" value="Transpos_IS110"/>
</dbReference>
<sequence length="476" mass="52327">MARVVESLDVEDVLLLSLTGLVSQNSEEDVVVQGSGLSRGDRRRNARLARLRELVPVGHAIVAIDLADRKQAVAVCNHDSQVLARKTVRERAWDMGPVLDWALGAARKAGFAGVTVACEPTGHRWMVLNQLASERDMTLVCVNPMLVGKAREAEDYTRDKSDDKDAMLIARLTAQLHCYVPERADETWARLRQQGARRSRLVTESTACMQQIRDLLECAWPGVLEAAASPFESVNWCAAVAVALERCAGRPERLARWGLPRFEAAVRRELPRWGGKRCRRSIIEAVFVALVDRRGVLAQRPGMLERARWVLGDWRAATARLTQVQACMVAVLDELDLTAYVTSIPGLSTVGAAAILAETGDPTRFDSPRSLVKHAGLCPRDNASGTFAGRARISRRGRPGLRLAAWRAVWGALLHNPVMAERYRNLTTREANPLSDGQARAALAAALLRWIHVVVTNRVHWDAVRAGAEVVPLAAA</sequence>
<evidence type="ECO:0000259" key="1">
    <source>
        <dbReference type="Pfam" id="PF01548"/>
    </source>
</evidence>
<dbReference type="Proteomes" id="UP000036464">
    <property type="component" value="Unassembled WGS sequence"/>
</dbReference>
<feature type="domain" description="Transposase IS116/IS110/IS902 C-terminal" evidence="2">
    <location>
        <begin position="340"/>
        <end position="424"/>
    </location>
</feature>
<accession>A0ABR5F8Y4</accession>
<organism evidence="3 4">
    <name type="scientific">Mycolicibacter heraklionensis</name>
    <dbReference type="NCBI Taxonomy" id="512402"/>
    <lineage>
        <taxon>Bacteria</taxon>
        <taxon>Bacillati</taxon>
        <taxon>Actinomycetota</taxon>
        <taxon>Actinomycetes</taxon>
        <taxon>Mycobacteriales</taxon>
        <taxon>Mycobacteriaceae</taxon>
        <taxon>Mycolicibacter</taxon>
    </lineage>
</organism>
<dbReference type="InterPro" id="IPR002525">
    <property type="entry name" value="Transp_IS110-like_N"/>
</dbReference>
<dbReference type="InterPro" id="IPR003346">
    <property type="entry name" value="Transposase_20"/>
</dbReference>
<dbReference type="Pfam" id="PF01548">
    <property type="entry name" value="DEDD_Tnp_IS110"/>
    <property type="match status" value="1"/>
</dbReference>
<reference evidence="3 4" key="1">
    <citation type="submission" date="2015-05" db="EMBL/GenBank/DDBJ databases">
        <title>Genome sequence of Mycobacterium heraklionense Davo strain.</title>
        <authorList>
            <person name="Greninger A.L."/>
            <person name="Cunningham G."/>
            <person name="Miller S."/>
        </authorList>
    </citation>
    <scope>NUCLEOTIDE SEQUENCE [LARGE SCALE GENOMIC DNA]</scope>
    <source>
        <strain evidence="3 4">Davo</strain>
    </source>
</reference>
<evidence type="ECO:0000259" key="2">
    <source>
        <dbReference type="Pfam" id="PF02371"/>
    </source>
</evidence>
<evidence type="ECO:0000313" key="3">
    <source>
        <dbReference type="EMBL" id="KLO25239.1"/>
    </source>
</evidence>